<feature type="transmembrane region" description="Helical" evidence="1">
    <location>
        <begin position="50"/>
        <end position="70"/>
    </location>
</feature>
<accession>A0AAX3BBC4</accession>
<dbReference type="RefSeq" id="WP_271434519.1">
    <property type="nucleotide sequence ID" value="NZ_CP073355.1"/>
</dbReference>
<reference evidence="2" key="2">
    <citation type="submission" date="2022-06" db="EMBL/GenBank/DDBJ databases">
        <title>Thermospira aquatica gen. nov., sp. nov.</title>
        <authorList>
            <person name="Ben Ali Gam Z."/>
            <person name="Labat M."/>
        </authorList>
    </citation>
    <scope>NUCLEOTIDE SEQUENCE</scope>
    <source>
        <strain evidence="2">F1F22</strain>
    </source>
</reference>
<feature type="transmembrane region" description="Helical" evidence="1">
    <location>
        <begin position="17"/>
        <end position="38"/>
    </location>
</feature>
<feature type="transmembrane region" description="Helical" evidence="1">
    <location>
        <begin position="82"/>
        <end position="100"/>
    </location>
</feature>
<organism evidence="2 3">
    <name type="scientific">Thermospira aquatica</name>
    <dbReference type="NCBI Taxonomy" id="2828656"/>
    <lineage>
        <taxon>Bacteria</taxon>
        <taxon>Pseudomonadati</taxon>
        <taxon>Spirochaetota</taxon>
        <taxon>Spirochaetia</taxon>
        <taxon>Brevinematales</taxon>
        <taxon>Thermospiraceae</taxon>
        <taxon>Thermospira</taxon>
    </lineage>
</organism>
<dbReference type="Proteomes" id="UP001056539">
    <property type="component" value="Chromosome"/>
</dbReference>
<keyword evidence="1" id="KW-0812">Transmembrane</keyword>
<feature type="transmembrane region" description="Helical" evidence="1">
    <location>
        <begin position="112"/>
        <end position="133"/>
    </location>
</feature>
<keyword evidence="3" id="KW-1185">Reference proteome</keyword>
<dbReference type="AlphaFoldDB" id="A0AAX3BBC4"/>
<dbReference type="EMBL" id="CP073355">
    <property type="protein sequence ID" value="URA09391.1"/>
    <property type="molecule type" value="Genomic_DNA"/>
</dbReference>
<protein>
    <submittedName>
        <fullName evidence="2">ECF transporter S component</fullName>
    </submittedName>
</protein>
<evidence type="ECO:0000313" key="2">
    <source>
        <dbReference type="EMBL" id="URA09391.1"/>
    </source>
</evidence>
<proteinExistence type="predicted"/>
<reference evidence="2" key="1">
    <citation type="submission" date="2021-04" db="EMBL/GenBank/DDBJ databases">
        <authorList>
            <person name="Postec A."/>
        </authorList>
    </citation>
    <scope>NUCLEOTIDE SEQUENCE</scope>
    <source>
        <strain evidence="2">F1F22</strain>
    </source>
</reference>
<feature type="transmembrane region" description="Helical" evidence="1">
    <location>
        <begin position="153"/>
        <end position="171"/>
    </location>
</feature>
<keyword evidence="1" id="KW-1133">Transmembrane helix</keyword>
<dbReference type="Pfam" id="PF12822">
    <property type="entry name" value="ECF_trnsprt"/>
    <property type="match status" value="1"/>
</dbReference>
<keyword evidence="1" id="KW-0472">Membrane</keyword>
<dbReference type="Gene3D" id="1.10.1760.20">
    <property type="match status" value="1"/>
</dbReference>
<dbReference type="GO" id="GO:0016020">
    <property type="term" value="C:membrane"/>
    <property type="evidence" value="ECO:0007669"/>
    <property type="project" value="InterPro"/>
</dbReference>
<dbReference type="KEGG" id="taqu:KDW03_07800"/>
<gene>
    <name evidence="2" type="ORF">KDW03_07800</name>
</gene>
<sequence length="180" mass="20262">MKQNTQTLTIPLRSWDAWLGEIGFWALAIVVPLMGHLFHWNVRAVLPMHWVIMLAALVYGRMGGFAAGLVSPLLNTLLTGMPAPAMLLPMTLEITTYGFVTGTLREKLRWHGSFCVLFAIIAGRSVFLVYHLLFRTYQGDFLVWAWKTLQPGLFAALLQVILLPLMAYLILKLLNNKSHA</sequence>
<evidence type="ECO:0000256" key="1">
    <source>
        <dbReference type="SAM" id="Phobius"/>
    </source>
</evidence>
<name>A0AAX3BBC4_9SPIR</name>
<evidence type="ECO:0000313" key="3">
    <source>
        <dbReference type="Proteomes" id="UP001056539"/>
    </source>
</evidence>
<dbReference type="InterPro" id="IPR024529">
    <property type="entry name" value="ECF_trnsprt_substrate-spec"/>
</dbReference>